<name>A0ABW8D1V9_STRBI</name>
<evidence type="ECO:0000313" key="2">
    <source>
        <dbReference type="Proteomes" id="UP001614391"/>
    </source>
</evidence>
<sequence length="278" mass="30665">MTEYTLTCDADPVDTLRASTDNSGVYVQVRRDERTTTTMFPTVEDTRTFARGLLALCDEADGGEVPKAQEVKVGDRVRVIRAEYAECTHGSTGEVTTVDAPNTYGGVAHPYRVRLDNTHRNHVYAAEVESISEEAEEPSGRRIPYDRDQTYTATNYVVQGAAVNNVGSSAPADVCPKVGDRVRVVRNAFEYEGDKNVGAVGTLVEIDAHDFQQGYRVVIGNDDEDGWWCAEVEPAPVDVVTEPTRSALIHQARDLLAGQTYTVDDLIRLADYLTEEER</sequence>
<keyword evidence="2" id="KW-1185">Reference proteome</keyword>
<dbReference type="EMBL" id="JBITYT010000023">
    <property type="protein sequence ID" value="MFI9123828.1"/>
    <property type="molecule type" value="Genomic_DNA"/>
</dbReference>
<proteinExistence type="predicted"/>
<protein>
    <submittedName>
        <fullName evidence="1">Uncharacterized protein</fullName>
    </submittedName>
</protein>
<gene>
    <name evidence="1" type="ORF">ACIGW0_31305</name>
</gene>
<reference evidence="1 2" key="1">
    <citation type="submission" date="2024-10" db="EMBL/GenBank/DDBJ databases">
        <title>The Natural Products Discovery Center: Release of the First 8490 Sequenced Strains for Exploring Actinobacteria Biosynthetic Diversity.</title>
        <authorList>
            <person name="Kalkreuter E."/>
            <person name="Kautsar S.A."/>
            <person name="Yang D."/>
            <person name="Bader C.D."/>
            <person name="Teijaro C.N."/>
            <person name="Fluegel L."/>
            <person name="Davis C.M."/>
            <person name="Simpson J.R."/>
            <person name="Lauterbach L."/>
            <person name="Steele A.D."/>
            <person name="Gui C."/>
            <person name="Meng S."/>
            <person name="Li G."/>
            <person name="Viehrig K."/>
            <person name="Ye F."/>
            <person name="Su P."/>
            <person name="Kiefer A.F."/>
            <person name="Nichols A."/>
            <person name="Cepeda A.J."/>
            <person name="Yan W."/>
            <person name="Fan B."/>
            <person name="Jiang Y."/>
            <person name="Adhikari A."/>
            <person name="Zheng C.-J."/>
            <person name="Schuster L."/>
            <person name="Cowan T.M."/>
            <person name="Smanski M.J."/>
            <person name="Chevrette M.G."/>
            <person name="De Carvalho L.P.S."/>
            <person name="Shen B."/>
        </authorList>
    </citation>
    <scope>NUCLEOTIDE SEQUENCE [LARGE SCALE GENOMIC DNA]</scope>
    <source>
        <strain evidence="1 2">NPDC053346</strain>
    </source>
</reference>
<dbReference type="RefSeq" id="WP_399621579.1">
    <property type="nucleotide sequence ID" value="NZ_JBITYT010000023.1"/>
</dbReference>
<organism evidence="1 2">
    <name type="scientific">Streptomyces bikiniensis</name>
    <dbReference type="NCBI Taxonomy" id="1896"/>
    <lineage>
        <taxon>Bacteria</taxon>
        <taxon>Bacillati</taxon>
        <taxon>Actinomycetota</taxon>
        <taxon>Actinomycetes</taxon>
        <taxon>Kitasatosporales</taxon>
        <taxon>Streptomycetaceae</taxon>
        <taxon>Streptomyces</taxon>
    </lineage>
</organism>
<comment type="caution">
    <text evidence="1">The sequence shown here is derived from an EMBL/GenBank/DDBJ whole genome shotgun (WGS) entry which is preliminary data.</text>
</comment>
<evidence type="ECO:0000313" key="1">
    <source>
        <dbReference type="EMBL" id="MFI9123828.1"/>
    </source>
</evidence>
<dbReference type="Proteomes" id="UP001614391">
    <property type="component" value="Unassembled WGS sequence"/>
</dbReference>
<accession>A0ABW8D1V9</accession>